<protein>
    <submittedName>
        <fullName evidence="2">DUF2680 domain-containing protein</fullName>
    </submittedName>
</protein>
<feature type="signal peptide" evidence="1">
    <location>
        <begin position="1"/>
        <end position="26"/>
    </location>
</feature>
<dbReference type="Proteomes" id="UP000675664">
    <property type="component" value="Unassembled WGS sequence"/>
</dbReference>
<evidence type="ECO:0000313" key="2">
    <source>
        <dbReference type="EMBL" id="MBR0597180.1"/>
    </source>
</evidence>
<proteinExistence type="predicted"/>
<organism evidence="2 3">
    <name type="scientific">Sinanaerobacter chloroacetimidivorans</name>
    <dbReference type="NCBI Taxonomy" id="2818044"/>
    <lineage>
        <taxon>Bacteria</taxon>
        <taxon>Bacillati</taxon>
        <taxon>Bacillota</taxon>
        <taxon>Clostridia</taxon>
        <taxon>Peptostreptococcales</taxon>
        <taxon>Anaerovoracaceae</taxon>
        <taxon>Sinanaerobacter</taxon>
    </lineage>
</organism>
<sequence>MKKIKKLIMVGVIVLAAGAASVTAFAASSYNTPAEAVAGLTGKTVEAVIAERYETGKSYGTMANEAGKLEAYKAEMLQIKKNILAEKVAAGLLTQERADEIITAIENNQSSCDGTGMLKNGQRMGAGFGGMQGNGRGGFGQCSGLGQAQ</sequence>
<gene>
    <name evidence="2" type="ORF">KCX82_04790</name>
</gene>
<evidence type="ECO:0000256" key="1">
    <source>
        <dbReference type="SAM" id="SignalP"/>
    </source>
</evidence>
<dbReference type="RefSeq" id="WP_227017308.1">
    <property type="nucleotide sequence ID" value="NZ_JAGSND010000002.1"/>
</dbReference>
<name>A0A8J7W0X4_9FIRM</name>
<reference evidence="2" key="2">
    <citation type="submission" date="2021-04" db="EMBL/GenBank/DDBJ databases">
        <authorList>
            <person name="Liu J."/>
        </authorList>
    </citation>
    <scope>NUCLEOTIDE SEQUENCE</scope>
    <source>
        <strain evidence="2">BAD-6</strain>
    </source>
</reference>
<dbReference type="EMBL" id="JAGSND010000002">
    <property type="protein sequence ID" value="MBR0597180.1"/>
    <property type="molecule type" value="Genomic_DNA"/>
</dbReference>
<dbReference type="InterPro" id="IPR024485">
    <property type="entry name" value="DUF2680"/>
</dbReference>
<keyword evidence="1" id="KW-0732">Signal</keyword>
<reference evidence="2" key="1">
    <citation type="submission" date="2021-04" db="EMBL/GenBank/DDBJ databases">
        <title>Sinoanaerobacter chloroacetimidivorans sp. nov., an obligate anaerobic bacterium isolated from anaerobic sludge.</title>
        <authorList>
            <person name="Bao Y."/>
        </authorList>
    </citation>
    <scope>NUCLEOTIDE SEQUENCE</scope>
    <source>
        <strain evidence="2">BAD-6</strain>
    </source>
</reference>
<evidence type="ECO:0000313" key="3">
    <source>
        <dbReference type="Proteomes" id="UP000675664"/>
    </source>
</evidence>
<dbReference type="AlphaFoldDB" id="A0A8J7W0X4"/>
<accession>A0A8J7W0X4</accession>
<dbReference type="Pfam" id="PF10925">
    <property type="entry name" value="DUF2680"/>
    <property type="match status" value="1"/>
</dbReference>
<keyword evidence="3" id="KW-1185">Reference proteome</keyword>
<feature type="chain" id="PRO_5035261945" evidence="1">
    <location>
        <begin position="27"/>
        <end position="149"/>
    </location>
</feature>
<comment type="caution">
    <text evidence="2">The sequence shown here is derived from an EMBL/GenBank/DDBJ whole genome shotgun (WGS) entry which is preliminary data.</text>
</comment>